<sequence>MAPNLFNLSIPDQSPTFIYSPYRDGDLNSSWKVFYSNSPDSSYDSSHTSTNLASGQSLHSTTLKGASLQISFMGTAIYLAGSGTAGAYSTTLDGADAVNGTPTNEYLVSHDGLDYEAHTLVLNTTSTSQLNVTSALLTVGIGNEGARITDTNHTAINVASNGSASLDSFFKTNPNNGQFNFDHDAQTYSRIDTTGAGSTISFSFSSASAVLVYGTTNYDHDIFSVTLSPAAGVSTSTRTFNSTSKWFAYDSLTYWETGLDRDKTYSVTFENLVPGKFFDIHQVLLHDGVPASTSSSSSSSSTASNSGSSSSSASSAHTLSTGAIIGATIGTVVAIAAAFFFLFLWCRQRREHKTRYNAMLLTDLHNPAKSPGYPSHQQFQPLLSGYVEPFVMPPASTTARGHHSKNNTVTSTDSSMFTDTARTTSLNQMASSSRLMYRPTEDGMMAFPSESAGSSSRTESKTTTAAPPERRNRPVRQETDAGPVFVQDHEPQEDVLPPGYNPAWSSGAGR</sequence>
<evidence type="ECO:0000256" key="2">
    <source>
        <dbReference type="SAM" id="Phobius"/>
    </source>
</evidence>
<accession>A0AA39UVY5</accession>
<dbReference type="EMBL" id="JAUEPU010000009">
    <property type="protein sequence ID" value="KAK0499859.1"/>
    <property type="molecule type" value="Genomic_DNA"/>
</dbReference>
<evidence type="ECO:0000313" key="4">
    <source>
        <dbReference type="Proteomes" id="UP001175228"/>
    </source>
</evidence>
<dbReference type="Proteomes" id="UP001175228">
    <property type="component" value="Unassembled WGS sequence"/>
</dbReference>
<dbReference type="AlphaFoldDB" id="A0AA39UVY5"/>
<feature type="region of interest" description="Disordered" evidence="1">
    <location>
        <begin position="444"/>
        <end position="510"/>
    </location>
</feature>
<reference evidence="3" key="1">
    <citation type="submission" date="2023-06" db="EMBL/GenBank/DDBJ databases">
        <authorList>
            <consortium name="Lawrence Berkeley National Laboratory"/>
            <person name="Ahrendt S."/>
            <person name="Sahu N."/>
            <person name="Indic B."/>
            <person name="Wong-Bajracharya J."/>
            <person name="Merenyi Z."/>
            <person name="Ke H.-M."/>
            <person name="Monk M."/>
            <person name="Kocsube S."/>
            <person name="Drula E."/>
            <person name="Lipzen A."/>
            <person name="Balint B."/>
            <person name="Henrissat B."/>
            <person name="Andreopoulos B."/>
            <person name="Martin F.M."/>
            <person name="Harder C.B."/>
            <person name="Rigling D."/>
            <person name="Ford K.L."/>
            <person name="Foster G.D."/>
            <person name="Pangilinan J."/>
            <person name="Papanicolaou A."/>
            <person name="Barry K."/>
            <person name="LaButti K."/>
            <person name="Viragh M."/>
            <person name="Koriabine M."/>
            <person name="Yan M."/>
            <person name="Riley R."/>
            <person name="Champramary S."/>
            <person name="Plett K.L."/>
            <person name="Tsai I.J."/>
            <person name="Slot J."/>
            <person name="Sipos G."/>
            <person name="Plett J."/>
            <person name="Nagy L.G."/>
            <person name="Grigoriev I.V."/>
        </authorList>
    </citation>
    <scope>NUCLEOTIDE SEQUENCE</scope>
    <source>
        <strain evidence="3">HWK02</strain>
    </source>
</reference>
<keyword evidence="2" id="KW-0812">Transmembrane</keyword>
<evidence type="ECO:0000313" key="3">
    <source>
        <dbReference type="EMBL" id="KAK0499859.1"/>
    </source>
</evidence>
<comment type="caution">
    <text evidence="3">The sequence shown here is derived from an EMBL/GenBank/DDBJ whole genome shotgun (WGS) entry which is preliminary data.</text>
</comment>
<feature type="transmembrane region" description="Helical" evidence="2">
    <location>
        <begin position="323"/>
        <end position="346"/>
    </location>
</feature>
<dbReference type="Gene3D" id="2.60.120.260">
    <property type="entry name" value="Galactose-binding domain-like"/>
    <property type="match status" value="2"/>
</dbReference>
<proteinExistence type="predicted"/>
<protein>
    <submittedName>
        <fullName evidence="3">Uncharacterized protein</fullName>
    </submittedName>
</protein>
<feature type="region of interest" description="Disordered" evidence="1">
    <location>
        <begin position="396"/>
        <end position="415"/>
    </location>
</feature>
<feature type="compositionally biased region" description="Basic and acidic residues" evidence="1">
    <location>
        <begin position="468"/>
        <end position="479"/>
    </location>
</feature>
<name>A0AA39UVY5_9AGAR</name>
<feature type="region of interest" description="Disordered" evidence="1">
    <location>
        <begin position="293"/>
        <end position="314"/>
    </location>
</feature>
<keyword evidence="4" id="KW-1185">Reference proteome</keyword>
<keyword evidence="2" id="KW-0472">Membrane</keyword>
<gene>
    <name evidence="3" type="ORF">EDD18DRAFT_1350048</name>
</gene>
<feature type="compositionally biased region" description="Polar residues" evidence="1">
    <location>
        <begin position="406"/>
        <end position="415"/>
    </location>
</feature>
<keyword evidence="2" id="KW-1133">Transmembrane helix</keyword>
<evidence type="ECO:0000256" key="1">
    <source>
        <dbReference type="SAM" id="MobiDB-lite"/>
    </source>
</evidence>
<organism evidence="3 4">
    <name type="scientific">Armillaria luteobubalina</name>
    <dbReference type="NCBI Taxonomy" id="153913"/>
    <lineage>
        <taxon>Eukaryota</taxon>
        <taxon>Fungi</taxon>
        <taxon>Dikarya</taxon>
        <taxon>Basidiomycota</taxon>
        <taxon>Agaricomycotina</taxon>
        <taxon>Agaricomycetes</taxon>
        <taxon>Agaricomycetidae</taxon>
        <taxon>Agaricales</taxon>
        <taxon>Marasmiineae</taxon>
        <taxon>Physalacriaceae</taxon>
        <taxon>Armillaria</taxon>
    </lineage>
</organism>